<dbReference type="EMBL" id="JBBPFD010000022">
    <property type="protein sequence ID" value="KAK7881606.1"/>
    <property type="molecule type" value="Genomic_DNA"/>
</dbReference>
<feature type="compositionally biased region" description="Low complexity" evidence="1">
    <location>
        <begin position="626"/>
        <end position="637"/>
    </location>
</feature>
<reference evidence="4" key="1">
    <citation type="submission" date="2024-04" db="EMBL/GenBank/DDBJ databases">
        <title>Salinicola lusitanus LLJ914,a marine bacterium isolated from the Okinawa Trough.</title>
        <authorList>
            <person name="Li J."/>
        </authorList>
    </citation>
    <scope>NUCLEOTIDE SEQUENCE [LARGE SCALE GENOMIC DNA]</scope>
</reference>
<proteinExistence type="predicted"/>
<feature type="domain" description="Ig-like" evidence="2">
    <location>
        <begin position="154"/>
        <end position="234"/>
    </location>
</feature>
<dbReference type="InterPro" id="IPR007110">
    <property type="entry name" value="Ig-like_dom"/>
</dbReference>
<dbReference type="SMART" id="SM00409">
    <property type="entry name" value="IG"/>
    <property type="match status" value="3"/>
</dbReference>
<feature type="domain" description="Ig-like" evidence="2">
    <location>
        <begin position="386"/>
        <end position="479"/>
    </location>
</feature>
<dbReference type="Pfam" id="PF13927">
    <property type="entry name" value="Ig_3"/>
    <property type="match status" value="1"/>
</dbReference>
<dbReference type="PROSITE" id="PS50835">
    <property type="entry name" value="IG_LIKE"/>
    <property type="match status" value="3"/>
</dbReference>
<keyword evidence="4" id="KW-1185">Reference proteome</keyword>
<feature type="region of interest" description="Disordered" evidence="1">
    <location>
        <begin position="615"/>
        <end position="643"/>
    </location>
</feature>
<gene>
    <name evidence="3" type="ORF">WMY93_030015</name>
</gene>
<dbReference type="PANTHER" id="PTHR46484:SF8">
    <property type="entry name" value="B-CELL RECEPTOR CD22-LIKE-RELATED"/>
    <property type="match status" value="1"/>
</dbReference>
<name>A0AAW0MSU9_9GOBI</name>
<dbReference type="Proteomes" id="UP001460270">
    <property type="component" value="Unassembled WGS sequence"/>
</dbReference>
<dbReference type="InterPro" id="IPR036179">
    <property type="entry name" value="Ig-like_dom_sf"/>
</dbReference>
<feature type="region of interest" description="Disordered" evidence="1">
    <location>
        <begin position="533"/>
        <end position="565"/>
    </location>
</feature>
<protein>
    <recommendedName>
        <fullName evidence="2">Ig-like domain-containing protein</fullName>
    </recommendedName>
</protein>
<dbReference type="InterPro" id="IPR013783">
    <property type="entry name" value="Ig-like_fold"/>
</dbReference>
<comment type="caution">
    <text evidence="3">The sequence shown here is derived from an EMBL/GenBank/DDBJ whole genome shotgun (WGS) entry which is preliminary data.</text>
</comment>
<dbReference type="SUPFAM" id="SSF48726">
    <property type="entry name" value="Immunoglobulin"/>
    <property type="match status" value="3"/>
</dbReference>
<organism evidence="3 4">
    <name type="scientific">Mugilogobius chulae</name>
    <name type="common">yellowstripe goby</name>
    <dbReference type="NCBI Taxonomy" id="88201"/>
    <lineage>
        <taxon>Eukaryota</taxon>
        <taxon>Metazoa</taxon>
        <taxon>Chordata</taxon>
        <taxon>Craniata</taxon>
        <taxon>Vertebrata</taxon>
        <taxon>Euteleostomi</taxon>
        <taxon>Actinopterygii</taxon>
        <taxon>Neopterygii</taxon>
        <taxon>Teleostei</taxon>
        <taxon>Neoteleostei</taxon>
        <taxon>Acanthomorphata</taxon>
        <taxon>Gobiaria</taxon>
        <taxon>Gobiiformes</taxon>
        <taxon>Gobioidei</taxon>
        <taxon>Gobiidae</taxon>
        <taxon>Gobionellinae</taxon>
        <taxon>Mugilogobius</taxon>
    </lineage>
</organism>
<accession>A0AAW0MSU9</accession>
<dbReference type="InterPro" id="IPR003599">
    <property type="entry name" value="Ig_sub"/>
</dbReference>
<feature type="region of interest" description="Disordered" evidence="1">
    <location>
        <begin position="488"/>
        <end position="519"/>
    </location>
</feature>
<dbReference type="Gene3D" id="2.60.40.10">
    <property type="entry name" value="Immunoglobulins"/>
    <property type="match status" value="3"/>
</dbReference>
<evidence type="ECO:0000313" key="3">
    <source>
        <dbReference type="EMBL" id="KAK7881606.1"/>
    </source>
</evidence>
<dbReference type="AlphaFoldDB" id="A0AAW0MSU9"/>
<feature type="compositionally biased region" description="Polar residues" evidence="1">
    <location>
        <begin position="488"/>
        <end position="497"/>
    </location>
</feature>
<feature type="domain" description="Ig-like" evidence="2">
    <location>
        <begin position="57"/>
        <end position="147"/>
    </location>
</feature>
<dbReference type="PANTHER" id="PTHR46484">
    <property type="entry name" value="SI:CH211-171H4.5-RELATED"/>
    <property type="match status" value="1"/>
</dbReference>
<evidence type="ECO:0000256" key="1">
    <source>
        <dbReference type="SAM" id="MobiDB-lite"/>
    </source>
</evidence>
<evidence type="ECO:0000313" key="4">
    <source>
        <dbReference type="Proteomes" id="UP001460270"/>
    </source>
</evidence>
<sequence length="643" mass="70781">MEFIGDLPKKDCTTMFYDLNQNNNGDYKLRIENPGGFTASADCDPLHITVRDAPWIPSITVSGEQTETEVVTITCSAVTPCPLAPPKLTWDLYQDTANITERNSDGTFTTKIRQNITLTDGHDGKIIKCSAAYPVTGAVRTTESNITLNVTYGPKNTSAVVSPSGSLSAGQSVTLSCSSRAKPPVQHFTWFRHSSQGPVNVSEGQNYTFNFTEDGEYYCEALNTLGNKTSPTISLKSITGKGKYLSPKDTQVTMSLSKATEEETIHDGEIEFSNLSPKEVPKTEQEETVYSQVQVHKPCKLCHWQLVKRFRKCIWTNKVFNQWRPEQILSHEVHWNLKIKDCTTMFYDLNQNHQDDYYLRIENSGFTASAACDSLHITVRVAPWIPSITVSGDQTETKVVTITCSAVTPCPDNPPNITWDLQQGTANIKDKNSDGTFTTKITHSITLTDAHDGLMIKCNASYPVSGGGFKMAANSTTLSVSYAPKNTSAVVSPSGSLSAVRDLSPTRRRRDATLSSTGVNSNTWRLRGYEQAHTRSPPHTMGNPREMERPAPLKGNGSRAQVVRGAPETVRMARVVWGPLPDHRPKHTAPFPYGPSCGWWACKKVALHCLSGWAQPGPVGKDPATRRSPTSSHSRPGSRLEPR</sequence>
<evidence type="ECO:0000259" key="2">
    <source>
        <dbReference type="PROSITE" id="PS50835"/>
    </source>
</evidence>